<dbReference type="PANTHER" id="PTHR43377:SF6">
    <property type="entry name" value="GFO_IDH_MOCA-LIKE OXIDOREDUCTASE N-TERMINAL DOMAIN-CONTAINING PROTEIN"/>
    <property type="match status" value="1"/>
</dbReference>
<dbReference type="EMBL" id="RWKW01000146">
    <property type="protein sequence ID" value="RST80096.1"/>
    <property type="molecule type" value="Genomic_DNA"/>
</dbReference>
<dbReference type="Pfam" id="PF01408">
    <property type="entry name" value="GFO_IDH_MocA"/>
    <property type="match status" value="1"/>
</dbReference>
<reference evidence="2 3" key="1">
    <citation type="submission" date="2018-12" db="EMBL/GenBank/DDBJ databases">
        <title>Mesorhizobium carbonis sp. nov., isolated from coal mine water.</title>
        <authorList>
            <person name="Xin W."/>
            <person name="Xu Z."/>
            <person name="Xiang F."/>
            <person name="Zhang J."/>
            <person name="Xi L."/>
            <person name="Liu J."/>
        </authorList>
    </citation>
    <scope>NUCLEOTIDE SEQUENCE [LARGE SCALE GENOMIC DNA]</scope>
    <source>
        <strain evidence="2 3">B2.3</strain>
    </source>
</reference>
<keyword evidence="3" id="KW-1185">Reference proteome</keyword>
<dbReference type="SUPFAM" id="SSF55347">
    <property type="entry name" value="Glyceraldehyde-3-phosphate dehydrogenase-like, C-terminal domain"/>
    <property type="match status" value="1"/>
</dbReference>
<proteinExistence type="predicted"/>
<dbReference type="InterPro" id="IPR051450">
    <property type="entry name" value="Gfo/Idh/MocA_Oxidoreductases"/>
</dbReference>
<feature type="domain" description="Gfo/Idh/MocA-like oxidoreductase N-terminal" evidence="1">
    <location>
        <begin position="1"/>
        <end position="104"/>
    </location>
</feature>
<dbReference type="Proteomes" id="UP000278398">
    <property type="component" value="Unassembled WGS sequence"/>
</dbReference>
<gene>
    <name evidence="2" type="ORF">EJC49_24690</name>
</gene>
<dbReference type="Gene3D" id="3.30.360.10">
    <property type="entry name" value="Dihydrodipicolinate Reductase, domain 2"/>
    <property type="match status" value="1"/>
</dbReference>
<dbReference type="GO" id="GO:0000166">
    <property type="term" value="F:nucleotide binding"/>
    <property type="evidence" value="ECO:0007669"/>
    <property type="project" value="InterPro"/>
</dbReference>
<dbReference type="SUPFAM" id="SSF51735">
    <property type="entry name" value="NAD(P)-binding Rossmann-fold domains"/>
    <property type="match status" value="1"/>
</dbReference>
<organism evidence="2 3">
    <name type="scientific">Aquibium carbonis</name>
    <dbReference type="NCBI Taxonomy" id="2495581"/>
    <lineage>
        <taxon>Bacteria</taxon>
        <taxon>Pseudomonadati</taxon>
        <taxon>Pseudomonadota</taxon>
        <taxon>Alphaproteobacteria</taxon>
        <taxon>Hyphomicrobiales</taxon>
        <taxon>Phyllobacteriaceae</taxon>
        <taxon>Aquibium</taxon>
    </lineage>
</organism>
<dbReference type="PANTHER" id="PTHR43377">
    <property type="entry name" value="BILIVERDIN REDUCTASE A"/>
    <property type="match status" value="1"/>
</dbReference>
<sequence length="297" mass="31059">MKIGLIGCGRWGRLILRDLVSLGADVSVVVPSQASRATALAKGAASAFATLDALPDMDGYVIAVPTVSHAETIDALLPRGRPIFVEKPLTCDAASAARIARAAPDRVFCMDKWRYHGGVLELADLARSGELGRILAIHTWRLDFGNPHADVDASWILLPHDLSIVQEVVGTVPAVTSASGYRSGASDASLVTVLGGGRHGPLVTCEISSLHPVKRRSMVVVGTTGSAQYGDSYDTSVRLCRPGAEPQDLPIETGMPLLAELGAFLDHLAGGAAPKSSAQEAALVVARVAEARRLAGF</sequence>
<dbReference type="OrthoDB" id="9800846at2"/>
<dbReference type="InterPro" id="IPR036291">
    <property type="entry name" value="NAD(P)-bd_dom_sf"/>
</dbReference>
<dbReference type="RefSeq" id="WP_126702585.1">
    <property type="nucleotide sequence ID" value="NZ_RWKW01000146.1"/>
</dbReference>
<comment type="caution">
    <text evidence="2">The sequence shown here is derived from an EMBL/GenBank/DDBJ whole genome shotgun (WGS) entry which is preliminary data.</text>
</comment>
<evidence type="ECO:0000313" key="2">
    <source>
        <dbReference type="EMBL" id="RST80096.1"/>
    </source>
</evidence>
<evidence type="ECO:0000259" key="1">
    <source>
        <dbReference type="Pfam" id="PF01408"/>
    </source>
</evidence>
<accession>A0A429YF97</accession>
<evidence type="ECO:0000313" key="3">
    <source>
        <dbReference type="Proteomes" id="UP000278398"/>
    </source>
</evidence>
<dbReference type="InterPro" id="IPR000683">
    <property type="entry name" value="Gfo/Idh/MocA-like_OxRdtase_N"/>
</dbReference>
<protein>
    <submittedName>
        <fullName evidence="2">Gfo/Idh/MocA family oxidoreductase</fullName>
    </submittedName>
</protein>
<name>A0A429YF97_9HYPH</name>
<dbReference type="AlphaFoldDB" id="A0A429YF97"/>
<dbReference type="Gene3D" id="3.40.50.720">
    <property type="entry name" value="NAD(P)-binding Rossmann-like Domain"/>
    <property type="match status" value="1"/>
</dbReference>